<dbReference type="PROSITE" id="PS50082">
    <property type="entry name" value="WD_REPEATS_2"/>
    <property type="match status" value="1"/>
</dbReference>
<reference evidence="4 5" key="1">
    <citation type="journal article" date="2010" name="Nature">
        <title>Genome sequence of the palaeopolyploid soybean.</title>
        <authorList>
            <person name="Schmutz J."/>
            <person name="Cannon S.B."/>
            <person name="Schlueter J."/>
            <person name="Ma J."/>
            <person name="Mitros T."/>
            <person name="Nelson W."/>
            <person name="Hyten D.L."/>
            <person name="Song Q."/>
            <person name="Thelen J.J."/>
            <person name="Cheng J."/>
            <person name="Xu D."/>
            <person name="Hellsten U."/>
            <person name="May G.D."/>
            <person name="Yu Y."/>
            <person name="Sakurai T."/>
            <person name="Umezawa T."/>
            <person name="Bhattacharyya M.K."/>
            <person name="Sandhu D."/>
            <person name="Valliyodan B."/>
            <person name="Lindquist E."/>
            <person name="Peto M."/>
            <person name="Grant D."/>
            <person name="Shu S."/>
            <person name="Goodstein D."/>
            <person name="Barry K."/>
            <person name="Futrell-Griggs M."/>
            <person name="Abernathy B."/>
            <person name="Du J."/>
            <person name="Tian Z."/>
            <person name="Zhu L."/>
            <person name="Gill N."/>
            <person name="Joshi T."/>
            <person name="Libault M."/>
            <person name="Sethuraman A."/>
            <person name="Zhang X.-C."/>
            <person name="Shinozaki K."/>
            <person name="Nguyen H.T."/>
            <person name="Wing R.A."/>
            <person name="Cregan P."/>
            <person name="Specht J."/>
            <person name="Grimwood J."/>
            <person name="Rokhsar D."/>
            <person name="Stacey G."/>
            <person name="Shoemaker R.C."/>
            <person name="Jackson S.A."/>
        </authorList>
    </citation>
    <scope>NUCLEOTIDE SEQUENCE [LARGE SCALE GENOMIC DNA]</scope>
    <source>
        <strain evidence="5">cv. Williams 82</strain>
        <tissue evidence="4">Callus</tissue>
    </source>
</reference>
<dbReference type="SMART" id="SM00320">
    <property type="entry name" value="WD40"/>
    <property type="match status" value="1"/>
</dbReference>
<protein>
    <submittedName>
        <fullName evidence="4 5">Uncharacterized protein</fullName>
    </submittedName>
</protein>
<gene>
    <name evidence="4" type="ORF">GLYMA_18G179100</name>
</gene>
<dbReference type="SMR" id="K7MT20"/>
<evidence type="ECO:0000313" key="6">
    <source>
        <dbReference type="Proteomes" id="UP000008827"/>
    </source>
</evidence>
<dbReference type="PaxDb" id="3847-GLYMA18G39481.1"/>
<evidence type="ECO:0000256" key="3">
    <source>
        <dbReference type="PROSITE-ProRule" id="PRU00221"/>
    </source>
</evidence>
<dbReference type="EMBL" id="CM000851">
    <property type="protein sequence ID" value="KRG99901.1"/>
    <property type="molecule type" value="Genomic_DNA"/>
</dbReference>
<proteinExistence type="predicted"/>
<dbReference type="InterPro" id="IPR015943">
    <property type="entry name" value="WD40/YVTN_repeat-like_dom_sf"/>
</dbReference>
<dbReference type="PROSITE" id="PS50294">
    <property type="entry name" value="WD_REPEATS_REGION"/>
    <property type="match status" value="1"/>
</dbReference>
<dbReference type="Gramene" id="KRG99901">
    <property type="protein sequence ID" value="KRG99901"/>
    <property type="gene ID" value="GLYMA_18G179100"/>
</dbReference>
<dbReference type="Proteomes" id="UP000008827">
    <property type="component" value="Chromosome 18"/>
</dbReference>
<evidence type="ECO:0000256" key="1">
    <source>
        <dbReference type="ARBA" id="ARBA00022574"/>
    </source>
</evidence>
<keyword evidence="1 3" id="KW-0853">WD repeat</keyword>
<evidence type="ECO:0000313" key="5">
    <source>
        <dbReference type="EnsemblPlants" id="KRG99901"/>
    </source>
</evidence>
<dbReference type="STRING" id="3847.K7MT20"/>
<dbReference type="AlphaFoldDB" id="K7MT20"/>
<sequence>MPIKPLKQVWDYQTKSYVQTLKGHTQYVYVVCFDPEPSIIITGSEDGTMRIWHSTTYRHENTLNYVLQRVWAQVRCIDL</sequence>
<evidence type="ECO:0000256" key="2">
    <source>
        <dbReference type="ARBA" id="ARBA00022737"/>
    </source>
</evidence>
<dbReference type="InterPro" id="IPR050844">
    <property type="entry name" value="Coatomer_complex_subunit"/>
</dbReference>
<dbReference type="EnsemblPlants" id="KRG99901">
    <property type="protein sequence ID" value="KRG99901"/>
    <property type="gene ID" value="GLYMA_18G179100"/>
</dbReference>
<organism evidence="5">
    <name type="scientific">Glycine max</name>
    <name type="common">Soybean</name>
    <name type="synonym">Glycine hispida</name>
    <dbReference type="NCBI Taxonomy" id="3847"/>
    <lineage>
        <taxon>Eukaryota</taxon>
        <taxon>Viridiplantae</taxon>
        <taxon>Streptophyta</taxon>
        <taxon>Embryophyta</taxon>
        <taxon>Tracheophyta</taxon>
        <taxon>Spermatophyta</taxon>
        <taxon>Magnoliopsida</taxon>
        <taxon>eudicotyledons</taxon>
        <taxon>Gunneridae</taxon>
        <taxon>Pentapetalae</taxon>
        <taxon>rosids</taxon>
        <taxon>fabids</taxon>
        <taxon>Fabales</taxon>
        <taxon>Fabaceae</taxon>
        <taxon>Papilionoideae</taxon>
        <taxon>50 kb inversion clade</taxon>
        <taxon>NPAAA clade</taxon>
        <taxon>indigoferoid/millettioid clade</taxon>
        <taxon>Phaseoleae</taxon>
        <taxon>Glycine</taxon>
        <taxon>Glycine subgen. Soja</taxon>
    </lineage>
</organism>
<name>K7MT20_SOYBN</name>
<reference evidence="5" key="2">
    <citation type="submission" date="2018-02" db="UniProtKB">
        <authorList>
            <consortium name="EnsemblPlants"/>
        </authorList>
    </citation>
    <scope>IDENTIFICATION</scope>
    <source>
        <strain evidence="5">Williams 82</strain>
    </source>
</reference>
<feature type="repeat" description="WD" evidence="3">
    <location>
        <begin position="21"/>
        <end position="62"/>
    </location>
</feature>
<reference evidence="4" key="3">
    <citation type="submission" date="2018-07" db="EMBL/GenBank/DDBJ databases">
        <title>WGS assembly of Glycine max.</title>
        <authorList>
            <person name="Schmutz J."/>
            <person name="Cannon S."/>
            <person name="Schlueter J."/>
            <person name="Ma J."/>
            <person name="Mitros T."/>
            <person name="Nelson W."/>
            <person name="Hyten D."/>
            <person name="Song Q."/>
            <person name="Thelen J."/>
            <person name="Cheng J."/>
            <person name="Xu D."/>
            <person name="Hellsten U."/>
            <person name="May G."/>
            <person name="Yu Y."/>
            <person name="Sakurai T."/>
            <person name="Umezawa T."/>
            <person name="Bhattacharyya M."/>
            <person name="Sandhu D."/>
            <person name="Valliyodan B."/>
            <person name="Lindquist E."/>
            <person name="Peto M."/>
            <person name="Grant D."/>
            <person name="Shu S."/>
            <person name="Goodstein D."/>
            <person name="Barry K."/>
            <person name="Futrell-Griggs M."/>
            <person name="Abernathy B."/>
            <person name="Du J."/>
            <person name="Tian Z."/>
            <person name="Zhu L."/>
            <person name="Gill N."/>
            <person name="Joshi T."/>
            <person name="Libault M."/>
            <person name="Sethuraman A."/>
            <person name="Zhang X."/>
            <person name="Shinozaki K."/>
            <person name="Nguyen H."/>
            <person name="Wing R."/>
            <person name="Cregan P."/>
            <person name="Specht J."/>
            <person name="Grimwood J."/>
            <person name="Rokhsar D."/>
            <person name="Stacey G."/>
            <person name="Shoemaker R."/>
            <person name="Jackson S."/>
        </authorList>
    </citation>
    <scope>NUCLEOTIDE SEQUENCE</scope>
    <source>
        <tissue evidence="4">Callus</tissue>
    </source>
</reference>
<dbReference type="InParanoid" id="K7MT20"/>
<dbReference type="eggNOG" id="KOG0276">
    <property type="taxonomic scope" value="Eukaryota"/>
</dbReference>
<evidence type="ECO:0000313" key="4">
    <source>
        <dbReference type="EMBL" id="KRG99901.1"/>
    </source>
</evidence>
<dbReference type="HOGENOM" id="CLU_2610779_0_0_1"/>
<dbReference type="SUPFAM" id="SSF50978">
    <property type="entry name" value="WD40 repeat-like"/>
    <property type="match status" value="1"/>
</dbReference>
<keyword evidence="6" id="KW-1185">Reference proteome</keyword>
<dbReference type="Gene3D" id="2.130.10.10">
    <property type="entry name" value="YVTN repeat-like/Quinoprotein amine dehydrogenase"/>
    <property type="match status" value="1"/>
</dbReference>
<dbReference type="PANTHER" id="PTHR19876">
    <property type="entry name" value="COATOMER"/>
    <property type="match status" value="1"/>
</dbReference>
<dbReference type="InterPro" id="IPR001680">
    <property type="entry name" value="WD40_rpt"/>
</dbReference>
<dbReference type="PANTHER" id="PTHR19876:SF68">
    <property type="entry name" value="COATOMER SUBUNIT BETA'-2"/>
    <property type="match status" value="1"/>
</dbReference>
<dbReference type="Pfam" id="PF00400">
    <property type="entry name" value="WD40"/>
    <property type="match status" value="1"/>
</dbReference>
<accession>K7MT20</accession>
<keyword evidence="2" id="KW-0677">Repeat</keyword>
<dbReference type="InterPro" id="IPR036322">
    <property type="entry name" value="WD40_repeat_dom_sf"/>
</dbReference>